<dbReference type="EMBL" id="JBHLVF010000009">
    <property type="protein sequence ID" value="MFC0390686.1"/>
    <property type="molecule type" value="Genomic_DNA"/>
</dbReference>
<evidence type="ECO:0000313" key="3">
    <source>
        <dbReference type="Proteomes" id="UP001589818"/>
    </source>
</evidence>
<gene>
    <name evidence="2" type="ORF">ACFFJ8_04770</name>
</gene>
<dbReference type="Proteomes" id="UP001589818">
    <property type="component" value="Unassembled WGS sequence"/>
</dbReference>
<dbReference type="RefSeq" id="WP_204821020.1">
    <property type="nucleotide sequence ID" value="NZ_JANHOF010000009.1"/>
</dbReference>
<proteinExistence type="predicted"/>
<name>A0ABV6J4I7_9BACL</name>
<reference evidence="2 3" key="1">
    <citation type="submission" date="2024-09" db="EMBL/GenBank/DDBJ databases">
        <authorList>
            <person name="Sun Q."/>
            <person name="Mori K."/>
        </authorList>
    </citation>
    <scope>NUCLEOTIDE SEQUENCE [LARGE SCALE GENOMIC DNA]</scope>
    <source>
        <strain evidence="2 3">CCM 4839</strain>
    </source>
</reference>
<comment type="caution">
    <text evidence="2">The sequence shown here is derived from an EMBL/GenBank/DDBJ whole genome shotgun (WGS) entry which is preliminary data.</text>
</comment>
<dbReference type="Pfam" id="PF13799">
    <property type="entry name" value="DUF4183"/>
    <property type="match status" value="1"/>
</dbReference>
<feature type="domain" description="DUF4183" evidence="1">
    <location>
        <begin position="44"/>
        <end position="106"/>
    </location>
</feature>
<keyword evidence="3" id="KW-1185">Reference proteome</keyword>
<evidence type="ECO:0000259" key="1">
    <source>
        <dbReference type="Pfam" id="PF13799"/>
    </source>
</evidence>
<dbReference type="InterPro" id="IPR025237">
    <property type="entry name" value="DUF4183"/>
</dbReference>
<organism evidence="2 3">
    <name type="scientific">Paenibacillus mendelii</name>
    <dbReference type="NCBI Taxonomy" id="206163"/>
    <lineage>
        <taxon>Bacteria</taxon>
        <taxon>Bacillati</taxon>
        <taxon>Bacillota</taxon>
        <taxon>Bacilli</taxon>
        <taxon>Bacillales</taxon>
        <taxon>Paenibacillaceae</taxon>
        <taxon>Paenibacillus</taxon>
    </lineage>
</organism>
<sequence>MALQIFQIVFPGTALDPERFFHQVTGTALVIAAAGTLDLNDAARPFSNDAGTSPVTVPLVSPTGYYNFYANGVMQEGGAYSVDAATSTITFNVAVTFPVNTILILEAITVSPT</sequence>
<accession>A0ABV6J4I7</accession>
<protein>
    <submittedName>
        <fullName evidence="2">DUF4183 domain-containing protein</fullName>
    </submittedName>
</protein>
<evidence type="ECO:0000313" key="2">
    <source>
        <dbReference type="EMBL" id="MFC0390686.1"/>
    </source>
</evidence>